<sequence length="83" mass="9422">MLRREERRRAGAPEEPDGCLRAIMDLLLFDWLFSFLMDIGCSSCMTMALTACAVIVMLTHGMSHLPHHRPLALAWRPLRGDRG</sequence>
<proteinExistence type="predicted"/>
<dbReference type="AlphaFoldDB" id="A0A402D2Z9"/>
<name>A0A402D2Z9_9BACT</name>
<evidence type="ECO:0000313" key="2">
    <source>
        <dbReference type="Proteomes" id="UP000287394"/>
    </source>
</evidence>
<keyword evidence="2" id="KW-1185">Reference proteome</keyword>
<accession>A0A402D2Z9</accession>
<reference evidence="1 2" key="1">
    <citation type="journal article" date="2019" name="Int. J. Syst. Evol. Microbiol.">
        <title>Capsulimonas corticalis gen. nov., sp. nov., an aerobic capsulated bacterium, of a novel bacterial order, Capsulimonadales ord. nov., of the class Armatimonadia of the phylum Armatimonadetes.</title>
        <authorList>
            <person name="Li J."/>
            <person name="Kudo C."/>
            <person name="Tonouchi A."/>
        </authorList>
    </citation>
    <scope>NUCLEOTIDE SEQUENCE [LARGE SCALE GENOMIC DNA]</scope>
    <source>
        <strain evidence="1 2">AX-7</strain>
    </source>
</reference>
<dbReference type="EMBL" id="AP025739">
    <property type="protein sequence ID" value="BDI28337.1"/>
    <property type="molecule type" value="Genomic_DNA"/>
</dbReference>
<dbReference type="RefSeq" id="WP_119323913.1">
    <property type="nucleotide sequence ID" value="NZ_AP025739.1"/>
</dbReference>
<organism evidence="1 2">
    <name type="scientific">Capsulimonas corticalis</name>
    <dbReference type="NCBI Taxonomy" id="2219043"/>
    <lineage>
        <taxon>Bacteria</taxon>
        <taxon>Bacillati</taxon>
        <taxon>Armatimonadota</taxon>
        <taxon>Armatimonadia</taxon>
        <taxon>Capsulimonadales</taxon>
        <taxon>Capsulimonadaceae</taxon>
        <taxon>Capsulimonas</taxon>
    </lineage>
</organism>
<dbReference type="KEGG" id="ccot:CCAX7_003880"/>
<gene>
    <name evidence="1" type="ORF">CCAX7_003880</name>
</gene>
<evidence type="ECO:0000313" key="1">
    <source>
        <dbReference type="EMBL" id="BDI28337.1"/>
    </source>
</evidence>
<dbReference type="Proteomes" id="UP000287394">
    <property type="component" value="Chromosome"/>
</dbReference>
<protein>
    <submittedName>
        <fullName evidence="1">Uncharacterized protein</fullName>
    </submittedName>
</protein>